<evidence type="ECO:0000256" key="1">
    <source>
        <dbReference type="SAM" id="MobiDB-lite"/>
    </source>
</evidence>
<accession>A0A5B7CGR0</accession>
<gene>
    <name evidence="2" type="ORF">E2C01_001478</name>
</gene>
<protein>
    <submittedName>
        <fullName evidence="2">Uncharacterized protein</fullName>
    </submittedName>
</protein>
<feature type="region of interest" description="Disordered" evidence="1">
    <location>
        <begin position="51"/>
        <end position="99"/>
    </location>
</feature>
<evidence type="ECO:0000313" key="2">
    <source>
        <dbReference type="EMBL" id="MPC08882.1"/>
    </source>
</evidence>
<reference evidence="2 3" key="1">
    <citation type="submission" date="2019-05" db="EMBL/GenBank/DDBJ databases">
        <title>Another draft genome of Portunus trituberculatus and its Hox gene families provides insights of decapod evolution.</title>
        <authorList>
            <person name="Jeong J.-H."/>
            <person name="Song I."/>
            <person name="Kim S."/>
            <person name="Choi T."/>
            <person name="Kim D."/>
            <person name="Ryu S."/>
            <person name="Kim W."/>
        </authorList>
    </citation>
    <scope>NUCLEOTIDE SEQUENCE [LARGE SCALE GENOMIC DNA]</scope>
    <source>
        <tissue evidence="2">Muscle</tissue>
    </source>
</reference>
<organism evidence="2 3">
    <name type="scientific">Portunus trituberculatus</name>
    <name type="common">Swimming crab</name>
    <name type="synonym">Neptunus trituberculatus</name>
    <dbReference type="NCBI Taxonomy" id="210409"/>
    <lineage>
        <taxon>Eukaryota</taxon>
        <taxon>Metazoa</taxon>
        <taxon>Ecdysozoa</taxon>
        <taxon>Arthropoda</taxon>
        <taxon>Crustacea</taxon>
        <taxon>Multicrustacea</taxon>
        <taxon>Malacostraca</taxon>
        <taxon>Eumalacostraca</taxon>
        <taxon>Eucarida</taxon>
        <taxon>Decapoda</taxon>
        <taxon>Pleocyemata</taxon>
        <taxon>Brachyura</taxon>
        <taxon>Eubrachyura</taxon>
        <taxon>Portunoidea</taxon>
        <taxon>Portunidae</taxon>
        <taxon>Portuninae</taxon>
        <taxon>Portunus</taxon>
    </lineage>
</organism>
<dbReference type="AlphaFoldDB" id="A0A5B7CGR0"/>
<proteinExistence type="predicted"/>
<evidence type="ECO:0000313" key="3">
    <source>
        <dbReference type="Proteomes" id="UP000324222"/>
    </source>
</evidence>
<keyword evidence="3" id="KW-1185">Reference proteome</keyword>
<comment type="caution">
    <text evidence="2">The sequence shown here is derived from an EMBL/GenBank/DDBJ whole genome shotgun (WGS) entry which is preliminary data.</text>
</comment>
<feature type="compositionally biased region" description="Low complexity" evidence="1">
    <location>
        <begin position="53"/>
        <end position="72"/>
    </location>
</feature>
<dbReference type="Proteomes" id="UP000324222">
    <property type="component" value="Unassembled WGS sequence"/>
</dbReference>
<name>A0A5B7CGR0_PORTR</name>
<sequence>MDGKGGERCIRAEVTRVLLTSRGRGGGTMLLAVPPPVAALAGHHYYRHLPFLPSASSSSPSSSSSSTATTTSLVQPSTRFKGHPNQWGPKAGSSASPRA</sequence>
<dbReference type="EMBL" id="VSRR010000047">
    <property type="protein sequence ID" value="MPC08882.1"/>
    <property type="molecule type" value="Genomic_DNA"/>
</dbReference>